<dbReference type="EC" id="5.4.99.12" evidence="4"/>
<keyword evidence="9" id="KW-1185">Reference proteome</keyword>
<dbReference type="Pfam" id="PF01416">
    <property type="entry name" value="PseudoU_synth_1"/>
    <property type="match status" value="1"/>
</dbReference>
<dbReference type="PANTHER" id="PTHR11142:SF0">
    <property type="entry name" value="TRNA PSEUDOURIDINE SYNTHASE-LIKE 1"/>
    <property type="match status" value="1"/>
</dbReference>
<dbReference type="InterPro" id="IPR020103">
    <property type="entry name" value="PsdUridine_synth_cat_dom_sf"/>
</dbReference>
<dbReference type="EMBL" id="PGFE01000001">
    <property type="protein sequence ID" value="PJJ77236.1"/>
    <property type="molecule type" value="Genomic_DNA"/>
</dbReference>
<dbReference type="RefSeq" id="WP_100421656.1">
    <property type="nucleotide sequence ID" value="NZ_BOOX01000004.1"/>
</dbReference>
<evidence type="ECO:0000256" key="4">
    <source>
        <dbReference type="HAMAP-Rule" id="MF_00171"/>
    </source>
</evidence>
<keyword evidence="3 4" id="KW-0413">Isomerase</keyword>
<comment type="function">
    <text evidence="4">Formation of pseudouridine at positions 38, 39 and 40 in the anticodon stem and loop of transfer RNAs.</text>
</comment>
<evidence type="ECO:0000259" key="7">
    <source>
        <dbReference type="Pfam" id="PF01416"/>
    </source>
</evidence>
<sequence>MNGGPLDDRAQVRVRIDLAYDGTDFAGWATQPGLRTVQGVLEAGLVRILRDVAPRVTVAGRTDAGVHARGQVVHVDIPAQQWQRLPGRSDRTPGRALVDRLAGVLPGDVVVRRACLAPAGFDARFSALDRSYTYRIVDDVERRDPLRRDWVLWHKRPLDVAAMHASMQPLLGLRDFASFCKPRPGASTIRELLRMDWERVVGGPEDGLVLAHVRSDAFCHNMVRSLVGAAIAVGEGRHPVEHPAEVLAARSRDVAPAVVPPQGLVLEAVAYPADDALAARAERVRARRMDEEVAEPAGRPGASDVAGRPGASEVVGPA</sequence>
<comment type="caution">
    <text evidence="4">Lacks conserved residue(s) required for the propagation of feature annotation.</text>
</comment>
<dbReference type="Gene3D" id="3.30.70.580">
    <property type="entry name" value="Pseudouridine synthase I, catalytic domain, N-terminal subdomain"/>
    <property type="match status" value="1"/>
</dbReference>
<feature type="binding site" evidence="4">
    <location>
        <position position="132"/>
    </location>
    <ligand>
        <name>substrate</name>
    </ligand>
</feature>
<name>A0A2M9CZ65_9CELL</name>
<feature type="region of interest" description="Disordered" evidence="6">
    <location>
        <begin position="286"/>
        <end position="318"/>
    </location>
</feature>
<comment type="caution">
    <text evidence="8">The sequence shown here is derived from an EMBL/GenBank/DDBJ whole genome shotgun (WGS) entry which is preliminary data.</text>
</comment>
<dbReference type="Gene3D" id="3.30.70.660">
    <property type="entry name" value="Pseudouridine synthase I, catalytic domain, C-terminal subdomain"/>
    <property type="match status" value="1"/>
</dbReference>
<dbReference type="InterPro" id="IPR020095">
    <property type="entry name" value="PsdUridine_synth_TruA_C"/>
</dbReference>
<dbReference type="GO" id="GO:0003723">
    <property type="term" value="F:RNA binding"/>
    <property type="evidence" value="ECO:0007669"/>
    <property type="project" value="InterPro"/>
</dbReference>
<dbReference type="InterPro" id="IPR001406">
    <property type="entry name" value="PsdUridine_synth_TruA"/>
</dbReference>
<feature type="active site" description="Nucleophile" evidence="4">
    <location>
        <position position="63"/>
    </location>
</feature>
<feature type="domain" description="Pseudouridine synthase I TruA alpha/beta" evidence="7">
    <location>
        <begin position="168"/>
        <end position="272"/>
    </location>
</feature>
<comment type="similarity">
    <text evidence="1 4 5">Belongs to the tRNA pseudouridine synthase TruA family.</text>
</comment>
<evidence type="ECO:0000313" key="8">
    <source>
        <dbReference type="EMBL" id="PJJ77236.1"/>
    </source>
</evidence>
<dbReference type="GO" id="GO:0160147">
    <property type="term" value="F:tRNA pseudouridine(38-40) synthase activity"/>
    <property type="evidence" value="ECO:0007669"/>
    <property type="project" value="UniProtKB-EC"/>
</dbReference>
<proteinExistence type="inferred from homology"/>
<accession>A0A2M9CZ65</accession>
<organism evidence="8 9">
    <name type="scientific">Sediminihabitans luteus</name>
    <dbReference type="NCBI Taxonomy" id="1138585"/>
    <lineage>
        <taxon>Bacteria</taxon>
        <taxon>Bacillati</taxon>
        <taxon>Actinomycetota</taxon>
        <taxon>Actinomycetes</taxon>
        <taxon>Micrococcales</taxon>
        <taxon>Cellulomonadaceae</taxon>
        <taxon>Sediminihabitans</taxon>
    </lineage>
</organism>
<dbReference type="PANTHER" id="PTHR11142">
    <property type="entry name" value="PSEUDOURIDYLATE SYNTHASE"/>
    <property type="match status" value="1"/>
</dbReference>
<evidence type="ECO:0000256" key="5">
    <source>
        <dbReference type="RuleBase" id="RU003792"/>
    </source>
</evidence>
<reference evidence="8 9" key="1">
    <citation type="submission" date="2017-11" db="EMBL/GenBank/DDBJ databases">
        <title>Genomic Encyclopedia of Archaeal and Bacterial Type Strains, Phase II (KMG-II): From Individual Species to Whole Genera.</title>
        <authorList>
            <person name="Goeker M."/>
        </authorList>
    </citation>
    <scope>NUCLEOTIDE SEQUENCE [LARGE SCALE GENOMIC DNA]</scope>
    <source>
        <strain evidence="8 9">DSM 25478</strain>
    </source>
</reference>
<evidence type="ECO:0000256" key="3">
    <source>
        <dbReference type="ARBA" id="ARBA00023235"/>
    </source>
</evidence>
<dbReference type="CDD" id="cd02570">
    <property type="entry name" value="PseudoU_synth_EcTruA"/>
    <property type="match status" value="1"/>
</dbReference>
<evidence type="ECO:0000256" key="2">
    <source>
        <dbReference type="ARBA" id="ARBA00022694"/>
    </source>
</evidence>
<dbReference type="GO" id="GO:0031119">
    <property type="term" value="P:tRNA pseudouridine synthesis"/>
    <property type="evidence" value="ECO:0007669"/>
    <property type="project" value="UniProtKB-UniRule"/>
</dbReference>
<evidence type="ECO:0000256" key="6">
    <source>
        <dbReference type="SAM" id="MobiDB-lite"/>
    </source>
</evidence>
<dbReference type="InterPro" id="IPR020097">
    <property type="entry name" value="PsdUridine_synth_TruA_a/b_dom"/>
</dbReference>
<dbReference type="NCBIfam" id="TIGR00071">
    <property type="entry name" value="hisT_truA"/>
    <property type="match status" value="1"/>
</dbReference>
<dbReference type="InterPro" id="IPR020094">
    <property type="entry name" value="TruA/RsuA/RluB/E/F_N"/>
</dbReference>
<evidence type="ECO:0000313" key="9">
    <source>
        <dbReference type="Proteomes" id="UP000231693"/>
    </source>
</evidence>
<comment type="catalytic activity">
    <reaction evidence="4 5">
        <text>uridine(38/39/40) in tRNA = pseudouridine(38/39/40) in tRNA</text>
        <dbReference type="Rhea" id="RHEA:22376"/>
        <dbReference type="Rhea" id="RHEA-COMP:10085"/>
        <dbReference type="Rhea" id="RHEA-COMP:10087"/>
        <dbReference type="ChEBI" id="CHEBI:65314"/>
        <dbReference type="ChEBI" id="CHEBI:65315"/>
        <dbReference type="EC" id="5.4.99.12"/>
    </reaction>
</comment>
<dbReference type="OrthoDB" id="9811823at2"/>
<comment type="subunit">
    <text evidence="4">Homodimer.</text>
</comment>
<gene>
    <name evidence="4" type="primary">truA</name>
    <name evidence="8" type="ORF">CLV28_0450</name>
</gene>
<dbReference type="AlphaFoldDB" id="A0A2M9CZ65"/>
<protein>
    <recommendedName>
        <fullName evidence="4">tRNA pseudouridine synthase A</fullName>
        <ecNumber evidence="4">5.4.99.12</ecNumber>
    </recommendedName>
    <alternativeName>
        <fullName evidence="4">tRNA pseudouridine(38-40) synthase</fullName>
    </alternativeName>
    <alternativeName>
        <fullName evidence="4">tRNA pseudouridylate synthase I</fullName>
    </alternativeName>
    <alternativeName>
        <fullName evidence="4">tRNA-uridine isomerase I</fullName>
    </alternativeName>
</protein>
<keyword evidence="2 4" id="KW-0819">tRNA processing</keyword>
<dbReference type="Proteomes" id="UP000231693">
    <property type="component" value="Unassembled WGS sequence"/>
</dbReference>
<dbReference type="HAMAP" id="MF_00171">
    <property type="entry name" value="TruA"/>
    <property type="match status" value="1"/>
</dbReference>
<dbReference type="SUPFAM" id="SSF55120">
    <property type="entry name" value="Pseudouridine synthase"/>
    <property type="match status" value="1"/>
</dbReference>
<evidence type="ECO:0000256" key="1">
    <source>
        <dbReference type="ARBA" id="ARBA00009375"/>
    </source>
</evidence>